<feature type="domain" description="Calponin-homology (CH)" evidence="2">
    <location>
        <begin position="10"/>
        <end position="115"/>
    </location>
</feature>
<dbReference type="PANTHER" id="PTHR12509">
    <property type="entry name" value="SPERMATOGENESIS-ASSOCIATED 4-RELATED"/>
    <property type="match status" value="1"/>
</dbReference>
<name>A0ABP1NGT9_XYLVO</name>
<accession>A0ABP1NGT9</accession>
<dbReference type="SUPFAM" id="SSF47576">
    <property type="entry name" value="Calponin-homology domain, CH-domain"/>
    <property type="match status" value="1"/>
</dbReference>
<reference evidence="3 4" key="1">
    <citation type="submission" date="2024-08" db="EMBL/GenBank/DDBJ databases">
        <authorList>
            <person name="Will J Nash"/>
            <person name="Angela Man"/>
            <person name="Seanna McTaggart"/>
            <person name="Kendall Baker"/>
            <person name="Tom Barker"/>
            <person name="Leah Catchpole"/>
            <person name="Alex Durrant"/>
            <person name="Karim Gharbi"/>
            <person name="Naomi Irish"/>
            <person name="Gemy Kaithakottil"/>
            <person name="Debby Ku"/>
            <person name="Aaliyah Providence"/>
            <person name="Felix Shaw"/>
            <person name="David Swarbreck"/>
            <person name="Chris Watkins"/>
            <person name="Ann M. McCartney"/>
            <person name="Giulio Formenti"/>
            <person name="Alice Mouton"/>
            <person name="Noel Vella"/>
            <person name="Bjorn M von Reumont"/>
            <person name="Adriana Vella"/>
            <person name="Wilfried Haerty"/>
        </authorList>
    </citation>
    <scope>NUCLEOTIDE SEQUENCE [LARGE SCALE GENOMIC DNA]</scope>
</reference>
<dbReference type="EMBL" id="CAXAJV020001289">
    <property type="protein sequence ID" value="CAL7939263.1"/>
    <property type="molecule type" value="Genomic_DNA"/>
</dbReference>
<dbReference type="PANTHER" id="PTHR12509:SF9">
    <property type="entry name" value="SPERM FLAGELLAR PROTEIN 1 ISOFORM X1"/>
    <property type="match status" value="1"/>
</dbReference>
<feature type="transmembrane region" description="Helical" evidence="1">
    <location>
        <begin position="173"/>
        <end position="190"/>
    </location>
</feature>
<keyword evidence="1" id="KW-0812">Transmembrane</keyword>
<dbReference type="InterPro" id="IPR052111">
    <property type="entry name" value="Spermatogenesis_Ciliary_MAP"/>
</dbReference>
<evidence type="ECO:0000313" key="4">
    <source>
        <dbReference type="Proteomes" id="UP001642520"/>
    </source>
</evidence>
<protein>
    <recommendedName>
        <fullName evidence="2">Calponin-homology (CH) domain-containing protein</fullName>
    </recommendedName>
</protein>
<dbReference type="InterPro" id="IPR010441">
    <property type="entry name" value="CH_2"/>
</dbReference>
<evidence type="ECO:0000259" key="2">
    <source>
        <dbReference type="PROSITE" id="PS50021"/>
    </source>
</evidence>
<dbReference type="Pfam" id="PF06294">
    <property type="entry name" value="CH_2"/>
    <property type="match status" value="1"/>
</dbReference>
<dbReference type="Proteomes" id="UP001642520">
    <property type="component" value="Unassembled WGS sequence"/>
</dbReference>
<dbReference type="InterPro" id="IPR036872">
    <property type="entry name" value="CH_dom_sf"/>
</dbReference>
<proteinExistence type="predicted"/>
<keyword evidence="4" id="KW-1185">Reference proteome</keyword>
<dbReference type="InterPro" id="IPR001715">
    <property type="entry name" value="CH_dom"/>
</dbReference>
<comment type="caution">
    <text evidence="3">The sequence shown here is derived from an EMBL/GenBank/DDBJ whole genome shotgun (WGS) entry which is preliminary data.</text>
</comment>
<organism evidence="3 4">
    <name type="scientific">Xylocopa violacea</name>
    <name type="common">Violet carpenter bee</name>
    <name type="synonym">Apis violacea</name>
    <dbReference type="NCBI Taxonomy" id="135666"/>
    <lineage>
        <taxon>Eukaryota</taxon>
        <taxon>Metazoa</taxon>
        <taxon>Ecdysozoa</taxon>
        <taxon>Arthropoda</taxon>
        <taxon>Hexapoda</taxon>
        <taxon>Insecta</taxon>
        <taxon>Pterygota</taxon>
        <taxon>Neoptera</taxon>
        <taxon>Endopterygota</taxon>
        <taxon>Hymenoptera</taxon>
        <taxon>Apocrita</taxon>
        <taxon>Aculeata</taxon>
        <taxon>Apoidea</taxon>
        <taxon>Anthophila</taxon>
        <taxon>Apidae</taxon>
        <taxon>Xylocopa</taxon>
        <taxon>Xylocopa</taxon>
    </lineage>
</organism>
<dbReference type="PROSITE" id="PS50021">
    <property type="entry name" value="CH"/>
    <property type="match status" value="1"/>
</dbReference>
<keyword evidence="1" id="KW-0472">Membrane</keyword>
<dbReference type="Gene3D" id="1.10.418.10">
    <property type="entry name" value="Calponin-like domain"/>
    <property type="match status" value="1"/>
</dbReference>
<gene>
    <name evidence="3" type="ORF">XYLVIOL_LOCUS3770</name>
</gene>
<evidence type="ECO:0000313" key="3">
    <source>
        <dbReference type="EMBL" id="CAL7939263.1"/>
    </source>
</evidence>
<sequence>MVNEDEEDPKDQLEKLYAWITRIPLSKPTKNLIRDFSDAVMMAEILKVYYPRYVDLHNYIPASNLHMKKENWNILNRKVLSKIDMKLTKDTIDQLANFHPGTAENILLKLRKRILKDFEPRNSQDRSYNHENNDSIEEAHNKMNMFNMKSTSENALKTISCTKSMFEYAKKKLYFIWKWLVNLLCFWSYFPNTMFRLQNPLQRTLSLKVKETAGVSKTGETSETFNEEDAVPRHVCAQLKQELREIDDIISTLNHKVAYLESAMKLKDLQISNLTSQILQNAAESEQPGKIQMNNTQSKLRSQIVREKIAVEE</sequence>
<keyword evidence="1" id="KW-1133">Transmembrane helix</keyword>
<evidence type="ECO:0000256" key="1">
    <source>
        <dbReference type="SAM" id="Phobius"/>
    </source>
</evidence>